<dbReference type="Pfam" id="PF00126">
    <property type="entry name" value="HTH_1"/>
    <property type="match status" value="1"/>
</dbReference>
<evidence type="ECO:0000256" key="1">
    <source>
        <dbReference type="ARBA" id="ARBA00009437"/>
    </source>
</evidence>
<keyword evidence="2" id="KW-0805">Transcription regulation</keyword>
<proteinExistence type="inferred from homology"/>
<dbReference type="CDD" id="cd05466">
    <property type="entry name" value="PBP2_LTTR_substrate"/>
    <property type="match status" value="1"/>
</dbReference>
<protein>
    <submittedName>
        <fullName evidence="6">LysR family transcriptional regulator</fullName>
    </submittedName>
</protein>
<evidence type="ECO:0000259" key="5">
    <source>
        <dbReference type="PROSITE" id="PS50931"/>
    </source>
</evidence>
<dbReference type="PROSITE" id="PS50931">
    <property type="entry name" value="HTH_LYSR"/>
    <property type="match status" value="1"/>
</dbReference>
<feature type="domain" description="HTH lysR-type" evidence="5">
    <location>
        <begin position="3"/>
        <end position="59"/>
    </location>
</feature>
<organism evidence="6 7">
    <name type="scientific">Pseudomonas promysalinigenes</name>
    <dbReference type="NCBI Taxonomy" id="485898"/>
    <lineage>
        <taxon>Bacteria</taxon>
        <taxon>Pseudomonadati</taxon>
        <taxon>Pseudomonadota</taxon>
        <taxon>Gammaproteobacteria</taxon>
        <taxon>Pseudomonadales</taxon>
        <taxon>Pseudomonadaceae</taxon>
        <taxon>Pseudomonas</taxon>
    </lineage>
</organism>
<name>A0ABY6AHZ8_9PSED</name>
<dbReference type="SUPFAM" id="SSF53850">
    <property type="entry name" value="Periplasmic binding protein-like II"/>
    <property type="match status" value="1"/>
</dbReference>
<reference evidence="6" key="1">
    <citation type="submission" date="2022-09" db="EMBL/GenBank/DDBJ databases">
        <title>Complete genome sequence of Pseudomonas promysalinigenes strain RL-WG26, a newly isolated PGPR with the potential for plant salinity stress alleviation.</title>
        <authorList>
            <person name="Ren L."/>
            <person name="Wang G."/>
            <person name="Hu H."/>
        </authorList>
    </citation>
    <scope>NUCLEOTIDE SEQUENCE</scope>
    <source>
        <strain evidence="6">RL-WG26</strain>
    </source>
</reference>
<dbReference type="EMBL" id="CP104557">
    <property type="protein sequence ID" value="UXH38570.1"/>
    <property type="molecule type" value="Genomic_DNA"/>
</dbReference>
<keyword evidence="3" id="KW-0238">DNA-binding</keyword>
<dbReference type="RefSeq" id="WP_261743795.1">
    <property type="nucleotide sequence ID" value="NZ_CP104557.1"/>
</dbReference>
<dbReference type="PANTHER" id="PTHR30126">
    <property type="entry name" value="HTH-TYPE TRANSCRIPTIONAL REGULATOR"/>
    <property type="match status" value="1"/>
</dbReference>
<dbReference type="InterPro" id="IPR036388">
    <property type="entry name" value="WH-like_DNA-bd_sf"/>
</dbReference>
<dbReference type="Pfam" id="PF03466">
    <property type="entry name" value="LysR_substrate"/>
    <property type="match status" value="1"/>
</dbReference>
<dbReference type="SUPFAM" id="SSF46785">
    <property type="entry name" value="Winged helix' DNA-binding domain"/>
    <property type="match status" value="1"/>
</dbReference>
<evidence type="ECO:0000313" key="7">
    <source>
        <dbReference type="Proteomes" id="UP001064504"/>
    </source>
</evidence>
<evidence type="ECO:0000256" key="3">
    <source>
        <dbReference type="ARBA" id="ARBA00023125"/>
    </source>
</evidence>
<dbReference type="Gene3D" id="1.10.10.10">
    <property type="entry name" value="Winged helix-like DNA-binding domain superfamily/Winged helix DNA-binding domain"/>
    <property type="match status" value="1"/>
</dbReference>
<dbReference type="Gene3D" id="3.40.190.290">
    <property type="match status" value="1"/>
</dbReference>
<dbReference type="PANTHER" id="PTHR30126:SF99">
    <property type="entry name" value="TRANSCRIPTIONAL REGULATOR LYSR FAMILY"/>
    <property type="match status" value="1"/>
</dbReference>
<gene>
    <name evidence="6" type="ORF">N5C08_16500</name>
</gene>
<keyword evidence="4" id="KW-0804">Transcription</keyword>
<dbReference type="InterPro" id="IPR005119">
    <property type="entry name" value="LysR_subst-bd"/>
</dbReference>
<evidence type="ECO:0000256" key="2">
    <source>
        <dbReference type="ARBA" id="ARBA00023015"/>
    </source>
</evidence>
<dbReference type="Proteomes" id="UP001064504">
    <property type="component" value="Chromosome"/>
</dbReference>
<accession>A0ABY6AHZ8</accession>
<evidence type="ECO:0000313" key="6">
    <source>
        <dbReference type="EMBL" id="UXH38570.1"/>
    </source>
</evidence>
<dbReference type="InterPro" id="IPR036390">
    <property type="entry name" value="WH_DNA-bd_sf"/>
</dbReference>
<dbReference type="PRINTS" id="PR00039">
    <property type="entry name" value="HTHLYSR"/>
</dbReference>
<comment type="similarity">
    <text evidence="1">Belongs to the LysR transcriptional regulatory family.</text>
</comment>
<keyword evidence="7" id="KW-1185">Reference proteome</keyword>
<dbReference type="InterPro" id="IPR000847">
    <property type="entry name" value="LysR_HTH_N"/>
</dbReference>
<sequence>MMVNPQWLRSFAVLAERGNFTRTAEQLNLTQAAVSQHIRNLEHQYGSLLIRHHRHVELTPAGTALLEYFREVERASRALDARLNADQLEVGDISLVTPGSIGLALYPLLLDYQQAHPGLIIRHRFAPDSEVLEAVLSNRFEMGIVTFKPQDERIESQTFTEEPLELILPAAHPYAGFETLLELGFVDHPDGVGMATRLLSRRYPDTPGMRAIQAKGFSNQVGLILEPVSRGLGFTVLPRFARLAFHQQDKLQVVEGGNPVVDTLWLIYRSEWPLSSRASRVIERMQERLNANHR</sequence>
<evidence type="ECO:0000256" key="4">
    <source>
        <dbReference type="ARBA" id="ARBA00023163"/>
    </source>
</evidence>